<keyword evidence="3" id="KW-1185">Reference proteome</keyword>
<evidence type="ECO:0000256" key="1">
    <source>
        <dbReference type="ARBA" id="ARBA00008591"/>
    </source>
</evidence>
<dbReference type="InterPro" id="IPR018445">
    <property type="entry name" value="Put_Phosphate_transp_reg"/>
</dbReference>
<comment type="caution">
    <text evidence="2">The sequence shown here is derived from an EMBL/GenBank/DDBJ whole genome shotgun (WGS) entry which is preliminary data.</text>
</comment>
<organism evidence="2 3">
    <name type="scientific">Polycladospora coralii</name>
    <dbReference type="NCBI Taxonomy" id="2771432"/>
    <lineage>
        <taxon>Bacteria</taxon>
        <taxon>Bacillati</taxon>
        <taxon>Bacillota</taxon>
        <taxon>Bacilli</taxon>
        <taxon>Bacillales</taxon>
        <taxon>Thermoactinomycetaceae</taxon>
        <taxon>Polycladospora</taxon>
    </lineage>
</organism>
<dbReference type="EMBL" id="JACXAH010000018">
    <property type="protein sequence ID" value="MBD1373167.1"/>
    <property type="molecule type" value="Genomic_DNA"/>
</dbReference>
<sequence length="206" mass="23856">MLFNRKKDLIFYRIMTDITANIGEAAQLFYENVETLSDKEEYAEKIKTLESKGDDYTHLLIKELNQTFVTPLDHEDLLTLAKDLDDIIDGIEACAARFVYMHVEKPTPYLLQFADLLRTGAQLIQEAFVGLEKRNYTQIRKISVEVNILENEGDKILRESISSLFEEPVDLVNLIKMKEIYEKLEAVTDTYEDLMDVLESVVMKYA</sequence>
<dbReference type="PANTHER" id="PTHR37298">
    <property type="entry name" value="UPF0111 PROTEIN YKAA"/>
    <property type="match status" value="1"/>
</dbReference>
<dbReference type="SUPFAM" id="SSF109755">
    <property type="entry name" value="PhoU-like"/>
    <property type="match status" value="1"/>
</dbReference>
<dbReference type="PANTHER" id="PTHR37298:SF1">
    <property type="entry name" value="UPF0111 PROTEIN YKAA"/>
    <property type="match status" value="1"/>
</dbReference>
<dbReference type="InterPro" id="IPR052912">
    <property type="entry name" value="UPF0111_domain"/>
</dbReference>
<proteinExistence type="inferred from homology"/>
<dbReference type="Gene3D" id="1.20.58.220">
    <property type="entry name" value="Phosphate transport system protein phou homolog 2, domain 2"/>
    <property type="match status" value="1"/>
</dbReference>
<dbReference type="AlphaFoldDB" id="A0A926NBH2"/>
<evidence type="ECO:0000313" key="2">
    <source>
        <dbReference type="EMBL" id="MBD1373167.1"/>
    </source>
</evidence>
<dbReference type="Pfam" id="PF01865">
    <property type="entry name" value="PhoU_div"/>
    <property type="match status" value="1"/>
</dbReference>
<reference evidence="2" key="1">
    <citation type="submission" date="2020-09" db="EMBL/GenBank/DDBJ databases">
        <title>A novel bacterium of genus Hazenella, isolated from South China Sea.</title>
        <authorList>
            <person name="Huang H."/>
            <person name="Mo K."/>
            <person name="Hu Y."/>
        </authorList>
    </citation>
    <scope>NUCLEOTIDE SEQUENCE</scope>
    <source>
        <strain evidence="2">IB182357</strain>
    </source>
</reference>
<name>A0A926NBH2_9BACL</name>
<dbReference type="Proteomes" id="UP000661691">
    <property type="component" value="Unassembled WGS sequence"/>
</dbReference>
<dbReference type="InterPro" id="IPR038078">
    <property type="entry name" value="PhoU-like_sf"/>
</dbReference>
<accession>A0A926NBH2</accession>
<evidence type="ECO:0000313" key="3">
    <source>
        <dbReference type="Proteomes" id="UP000661691"/>
    </source>
</evidence>
<comment type="similarity">
    <text evidence="1">Belongs to the UPF0111 family.</text>
</comment>
<gene>
    <name evidence="2" type="ORF">IC620_12455</name>
</gene>
<protein>
    <submittedName>
        <fullName evidence="2">DUF47 family protein</fullName>
    </submittedName>
</protein>